<keyword evidence="2" id="KW-0812">Transmembrane</keyword>
<name>A0ABS0HSY5_9HYPH</name>
<dbReference type="InterPro" id="IPR024399">
    <property type="entry name" value="DUF2628"/>
</dbReference>
<evidence type="ECO:0000256" key="1">
    <source>
        <dbReference type="SAM" id="MobiDB-lite"/>
    </source>
</evidence>
<reference evidence="3 4" key="1">
    <citation type="submission" date="2020-11" db="EMBL/GenBank/DDBJ databases">
        <authorList>
            <person name="Kim M.K."/>
        </authorList>
    </citation>
    <scope>NUCLEOTIDE SEQUENCE [LARGE SCALE GENOMIC DNA]</scope>
    <source>
        <strain evidence="3 4">BT290</strain>
    </source>
</reference>
<dbReference type="Pfam" id="PF10947">
    <property type="entry name" value="DUF2628"/>
    <property type="match status" value="1"/>
</dbReference>
<keyword evidence="2" id="KW-1133">Transmembrane helix</keyword>
<evidence type="ECO:0000313" key="4">
    <source>
        <dbReference type="Proteomes" id="UP000611708"/>
    </source>
</evidence>
<dbReference type="Proteomes" id="UP000611708">
    <property type="component" value="Unassembled WGS sequence"/>
</dbReference>
<evidence type="ECO:0000313" key="3">
    <source>
        <dbReference type="EMBL" id="MBF9196587.1"/>
    </source>
</evidence>
<keyword evidence="2" id="KW-0472">Membrane</keyword>
<dbReference type="RefSeq" id="WP_196263930.1">
    <property type="nucleotide sequence ID" value="NZ_JADQDN010000004.1"/>
</dbReference>
<organism evidence="3 4">
    <name type="scientific">Microvirga terrestris</name>
    <dbReference type="NCBI Taxonomy" id="2791024"/>
    <lineage>
        <taxon>Bacteria</taxon>
        <taxon>Pseudomonadati</taxon>
        <taxon>Pseudomonadota</taxon>
        <taxon>Alphaproteobacteria</taxon>
        <taxon>Hyphomicrobiales</taxon>
        <taxon>Methylobacteriaceae</taxon>
        <taxon>Microvirga</taxon>
    </lineage>
</organism>
<feature type="transmembrane region" description="Helical" evidence="2">
    <location>
        <begin position="49"/>
        <end position="67"/>
    </location>
</feature>
<proteinExistence type="predicted"/>
<keyword evidence="4" id="KW-1185">Reference proteome</keyword>
<gene>
    <name evidence="3" type="ORF">I2H36_11090</name>
</gene>
<evidence type="ECO:0000256" key="2">
    <source>
        <dbReference type="SAM" id="Phobius"/>
    </source>
</evidence>
<comment type="caution">
    <text evidence="3">The sequence shown here is derived from an EMBL/GenBank/DDBJ whole genome shotgun (WGS) entry which is preliminary data.</text>
</comment>
<dbReference type="EMBL" id="JADQDN010000004">
    <property type="protein sequence ID" value="MBF9196587.1"/>
    <property type="molecule type" value="Genomic_DNA"/>
</dbReference>
<sequence length="163" mass="17941">MTTYTLHLPRDARPGDPSVLDESELVKDAFSWGAFFFTFLWFFVHRLWLAGLGVLLIVLAFGGLMAVLDVHPLAGAIAQLLLQSLIGLEANSLKRWTLTRHGRPAVDTVTASDQDEAEAKAFARWLDAKPGPLPRSTAPSPILSTPRRSEPVIGLFPDAERPR</sequence>
<protein>
    <submittedName>
        <fullName evidence="3">DUF2628 domain-containing protein</fullName>
    </submittedName>
</protein>
<accession>A0ABS0HSY5</accession>
<feature type="region of interest" description="Disordered" evidence="1">
    <location>
        <begin position="127"/>
        <end position="163"/>
    </location>
</feature>